<dbReference type="SUPFAM" id="SSF52047">
    <property type="entry name" value="RNI-like"/>
    <property type="match status" value="1"/>
</dbReference>
<organism evidence="2 3">
    <name type="scientific">Marasmius crinis-equi</name>
    <dbReference type="NCBI Taxonomy" id="585013"/>
    <lineage>
        <taxon>Eukaryota</taxon>
        <taxon>Fungi</taxon>
        <taxon>Dikarya</taxon>
        <taxon>Basidiomycota</taxon>
        <taxon>Agaricomycotina</taxon>
        <taxon>Agaricomycetes</taxon>
        <taxon>Agaricomycetidae</taxon>
        <taxon>Agaricales</taxon>
        <taxon>Marasmiineae</taxon>
        <taxon>Marasmiaceae</taxon>
        <taxon>Marasmius</taxon>
    </lineage>
</organism>
<dbReference type="Proteomes" id="UP001465976">
    <property type="component" value="Unassembled WGS sequence"/>
</dbReference>
<feature type="compositionally biased region" description="Basic residues" evidence="1">
    <location>
        <begin position="475"/>
        <end position="484"/>
    </location>
</feature>
<evidence type="ECO:0008006" key="4">
    <source>
        <dbReference type="Google" id="ProtNLM"/>
    </source>
</evidence>
<proteinExistence type="predicted"/>
<evidence type="ECO:0000313" key="2">
    <source>
        <dbReference type="EMBL" id="KAL0570138.1"/>
    </source>
</evidence>
<reference evidence="2 3" key="1">
    <citation type="submission" date="2024-02" db="EMBL/GenBank/DDBJ databases">
        <title>A draft genome for the cacao thread blight pathogen Marasmius crinis-equi.</title>
        <authorList>
            <person name="Cohen S.P."/>
            <person name="Baruah I.K."/>
            <person name="Amoako-Attah I."/>
            <person name="Bukari Y."/>
            <person name="Meinhardt L.W."/>
            <person name="Bailey B.A."/>
        </authorList>
    </citation>
    <scope>NUCLEOTIDE SEQUENCE [LARGE SCALE GENOMIC DNA]</scope>
    <source>
        <strain evidence="2 3">GH-76</strain>
    </source>
</reference>
<dbReference type="InterPro" id="IPR032675">
    <property type="entry name" value="LRR_dom_sf"/>
</dbReference>
<sequence>MDSAAEVRDVTTCQPPRSVNTLHDYDEKIKKLNEELKQVQYERNLLVSICRLPSEILGSIFTFYANFYSYTHTHSGLHWLNVLLVCRLWKNTAYNTPTMWATPDFMFPKLARNMLKRSKSIPLKIRWSFAPPLEHDQQRESFLEAINQTSRVASLELFAYAPDVGFLFEEALAKMKDPAPFLSSIVIDCTQGSNMISLPVDFLAGDAPRLTRLDLAGCTISWQSSMLKNLTYLSVRHQPIELRPPCENVFEALQEIPSLEVLALEHCVSSARFTLPPDVTLAFPHLKRLFLALDVQPSLAFLQRMSFPDTTAIHLRLDALVSCPDEHFDRLFVYISDLLAPAATVPSHPRVIKGLMLQSLDDHYESLNISALAWNTDKIAIDPEAETGEVTPHLQLEFETAEDRMIEDMRRLLEVGPLCHLEALRIDTLIPLPSDTIIQCLGNLTRLNSMYLEDKVPYEFIRLLSRNLTPAPASTKRKTKRGRAGKNSARAAAAAKRAEEAQAKGSSQSESLPPLFPALKTLNLTNVDFRRESTHLLSPLIKGLKLRSENGCPLDKVVLADCTRLYAGDVRKIEKQVDVVDWDGMVYSGDEDEFDDDEGDPYFPPFIPFGFFGGYGPLGGFMGPNI</sequence>
<dbReference type="EMBL" id="JBAHYK010000986">
    <property type="protein sequence ID" value="KAL0570138.1"/>
    <property type="molecule type" value="Genomic_DNA"/>
</dbReference>
<comment type="caution">
    <text evidence="2">The sequence shown here is derived from an EMBL/GenBank/DDBJ whole genome shotgun (WGS) entry which is preliminary data.</text>
</comment>
<protein>
    <recommendedName>
        <fullName evidence="4">F-box domain-containing protein</fullName>
    </recommendedName>
</protein>
<keyword evidence="3" id="KW-1185">Reference proteome</keyword>
<evidence type="ECO:0000313" key="3">
    <source>
        <dbReference type="Proteomes" id="UP001465976"/>
    </source>
</evidence>
<gene>
    <name evidence="2" type="ORF">V5O48_011830</name>
</gene>
<feature type="region of interest" description="Disordered" evidence="1">
    <location>
        <begin position="471"/>
        <end position="512"/>
    </location>
</feature>
<evidence type="ECO:0000256" key="1">
    <source>
        <dbReference type="SAM" id="MobiDB-lite"/>
    </source>
</evidence>
<feature type="compositionally biased region" description="Low complexity" evidence="1">
    <location>
        <begin position="485"/>
        <end position="495"/>
    </location>
</feature>
<dbReference type="Gene3D" id="3.80.10.10">
    <property type="entry name" value="Ribonuclease Inhibitor"/>
    <property type="match status" value="1"/>
</dbReference>
<name>A0ABR3F4P8_9AGAR</name>
<accession>A0ABR3F4P8</accession>